<comment type="caution">
    <text evidence="1">The sequence shown here is derived from an EMBL/GenBank/DDBJ whole genome shotgun (WGS) entry which is preliminary data.</text>
</comment>
<evidence type="ECO:0000313" key="2">
    <source>
        <dbReference type="Proteomes" id="UP000732298"/>
    </source>
</evidence>
<organism evidence="1 2">
    <name type="scientific">Candidatus Iainarchaeum sp</name>
    <dbReference type="NCBI Taxonomy" id="3101447"/>
    <lineage>
        <taxon>Archaea</taxon>
        <taxon>Candidatus Iainarchaeota</taxon>
        <taxon>Candidatus Iainarchaeia</taxon>
        <taxon>Candidatus Iainarchaeales</taxon>
        <taxon>Candidatus Iainarchaeaceae</taxon>
        <taxon>Candidatus Iainarchaeum</taxon>
    </lineage>
</organism>
<name>A0A8T3YJZ2_9ARCH</name>
<dbReference type="Proteomes" id="UP000732298">
    <property type="component" value="Unassembled WGS sequence"/>
</dbReference>
<reference evidence="1" key="1">
    <citation type="submission" date="2020-07" db="EMBL/GenBank/DDBJ databases">
        <title>Huge and variable diversity of episymbiotic CPR bacteria and DPANN archaea in groundwater ecosystems.</title>
        <authorList>
            <person name="He C.Y."/>
            <person name="Keren R."/>
            <person name="Whittaker M."/>
            <person name="Farag I.F."/>
            <person name="Doudna J."/>
            <person name="Cate J.H.D."/>
            <person name="Banfield J.F."/>
        </authorList>
    </citation>
    <scope>NUCLEOTIDE SEQUENCE</scope>
    <source>
        <strain evidence="1">NC_groundwater_1296_Ag_S-0.2um_52_80</strain>
    </source>
</reference>
<dbReference type="EMBL" id="JACQPB010000002">
    <property type="protein sequence ID" value="MBI4209897.1"/>
    <property type="molecule type" value="Genomic_DNA"/>
</dbReference>
<evidence type="ECO:0000313" key="1">
    <source>
        <dbReference type="EMBL" id="MBI4209897.1"/>
    </source>
</evidence>
<dbReference type="AlphaFoldDB" id="A0A8T3YJZ2"/>
<sequence>MVKESEMAIAEELVSSRVGLSDLYSLLRKKRLFHGSIQALFKLLKKMVGEGILAKDRKSYSLSKAWVVRNKRFFDRLFDRKSRLESSAPMLSQDYEEYSFDSLFSLDNFWYDAIYRIAKGSAKKKIFIRNSYYWWIILNLNYELLTLSDHKRRGFDIHILLTKDNKLNRWALKVLEEHGFRASIEGDEDDSQIDWNVFDDTLIQVNYDRKTAAAIKRIFGRYKFVEEIPPKELAKLTAGKGKFLLRIIRNRPLAEQMKKGFEKP</sequence>
<proteinExistence type="predicted"/>
<protein>
    <submittedName>
        <fullName evidence="1">Uncharacterized protein</fullName>
    </submittedName>
</protein>
<accession>A0A8T3YJZ2</accession>
<gene>
    <name evidence="1" type="ORF">HY544_00095</name>
</gene>